<evidence type="ECO:0000259" key="1">
    <source>
        <dbReference type="Pfam" id="PF12705"/>
    </source>
</evidence>
<evidence type="ECO:0000313" key="3">
    <source>
        <dbReference type="Proteomes" id="UP001320876"/>
    </source>
</evidence>
<comment type="caution">
    <text evidence="2">The sequence shown here is derived from an EMBL/GenBank/DDBJ whole genome shotgun (WGS) entry which is preliminary data.</text>
</comment>
<dbReference type="RefSeq" id="WP_264488664.1">
    <property type="nucleotide sequence ID" value="NZ_JAPDDT010000008.1"/>
</dbReference>
<gene>
    <name evidence="2" type="ORF">OKA05_18470</name>
</gene>
<reference evidence="2 3" key="1">
    <citation type="submission" date="2022-10" db="EMBL/GenBank/DDBJ databases">
        <title>Luteolibacter arcticus strain CCTCC AB 2014275, whole genome shotgun sequencing project.</title>
        <authorList>
            <person name="Zhao G."/>
            <person name="Shen L."/>
        </authorList>
    </citation>
    <scope>NUCLEOTIDE SEQUENCE [LARGE SCALE GENOMIC DNA]</scope>
    <source>
        <strain evidence="2 3">CCTCC AB 2014275</strain>
    </source>
</reference>
<accession>A0ABT3GM42</accession>
<evidence type="ECO:0000313" key="2">
    <source>
        <dbReference type="EMBL" id="MCW1924557.1"/>
    </source>
</evidence>
<name>A0ABT3GM42_9BACT</name>
<dbReference type="InterPro" id="IPR038726">
    <property type="entry name" value="PDDEXK_AddAB-type"/>
</dbReference>
<sequence>MAERVFLGWSRPFLRVLTEWLLARRDELPGMLVVVPTAQAGRLLREALAEAAGGLLAPKVVTPGHFLRTENAAPDAVELLAWVEVLESIRDWSPYAAAFPLPPGEGESPGWALGLAKSLAGVRKNLQENALLLIDAARRLGKTVEGERWEALADLEAKVELQLKRWRFESRSRVLARGGDIDDTRRVVLAGVPDFPAAVARHLSNAIVLIGAPESEAGEFDELGRPIPEWAERRIAWPQCGSVTLTADPRQQAAEAMRLAAAAGTPSDELALGSADEATAGELVRAFGRGGWVLHDPAHLPPAPLKAWLATWRQFVSRPDAAAAIDLLGFVETGALTGGKRAQRVVALSAARDQWLARDRDDLQRITALNPRNPEAIQLAEETLEALHRHRGVFLREGIHAGLARMLERVDPGGEHSAAIFEWLDATASVATEVRREAGFWIDVLCSSLPEAAATAPEDRVLDVQGWLELFHEPGKHLIICGMNEGLVPGRASTDAWLPEGTRKLLGLSNDAARHARDAYLLTAMMEVRRTGGRVDLLLAKAGSEGDVLLPSRLLLAAEEAELHARVKQLFHEIEPPDSSLAWTLDEAWKWQPPAIEKELRISVTTFADYLACPFRFYLKYVAGMSEPAPERVEWNQRDFGNVAHIVVERWALDDEAKDFSRAEAIEAWVHEELDRVIAERFGQKVPLAVRIQRESMRQRLSWFAGVQACQRSNGWRIAEVEKKFELDIEGVTIVGRVDRIERHDDGRRRVLDYKTGTTAGLVEGSHRTGIIASTRFPAHLENVPQILSTGGDGKPKRWKNLQVPLYAAALGDVDELGYFQLGATEGDVKLSLWEGFSIADRDSALACARWVVGQVKNRVFWPPAEKVDFDDYAVLALGRSLDEAVARKGGAA</sequence>
<dbReference type="Gene3D" id="3.90.320.10">
    <property type="match status" value="1"/>
</dbReference>
<protein>
    <submittedName>
        <fullName evidence="2">PD-(D/E)XK nuclease family protein</fullName>
    </submittedName>
</protein>
<dbReference type="Pfam" id="PF12705">
    <property type="entry name" value="PDDEXK_1"/>
    <property type="match status" value="1"/>
</dbReference>
<feature type="domain" description="PD-(D/E)XK endonuclease-like" evidence="1">
    <location>
        <begin position="601"/>
        <end position="760"/>
    </location>
</feature>
<dbReference type="EMBL" id="JAPDDT010000008">
    <property type="protein sequence ID" value="MCW1924557.1"/>
    <property type="molecule type" value="Genomic_DNA"/>
</dbReference>
<dbReference type="InterPro" id="IPR011604">
    <property type="entry name" value="PDDEXK-like_dom_sf"/>
</dbReference>
<proteinExistence type="predicted"/>
<keyword evidence="3" id="KW-1185">Reference proteome</keyword>
<dbReference type="Proteomes" id="UP001320876">
    <property type="component" value="Unassembled WGS sequence"/>
</dbReference>
<organism evidence="2 3">
    <name type="scientific">Luteolibacter arcticus</name>
    <dbReference type="NCBI Taxonomy" id="1581411"/>
    <lineage>
        <taxon>Bacteria</taxon>
        <taxon>Pseudomonadati</taxon>
        <taxon>Verrucomicrobiota</taxon>
        <taxon>Verrucomicrobiia</taxon>
        <taxon>Verrucomicrobiales</taxon>
        <taxon>Verrucomicrobiaceae</taxon>
        <taxon>Luteolibacter</taxon>
    </lineage>
</organism>